<dbReference type="GO" id="GO:0005787">
    <property type="term" value="C:signal peptidase complex"/>
    <property type="evidence" value="ECO:0007669"/>
    <property type="project" value="InterPro"/>
</dbReference>
<evidence type="ECO:0000256" key="9">
    <source>
        <dbReference type="ARBA" id="ARBA00045204"/>
    </source>
</evidence>
<dbReference type="WBParaSite" id="Pan_g13314.t1">
    <property type="protein sequence ID" value="Pan_g13314.t1"/>
    <property type="gene ID" value="Pan_g13314"/>
</dbReference>
<proteinExistence type="inferred from homology"/>
<dbReference type="PANTHER" id="PTHR13202">
    <property type="entry name" value="MICROSOMAL SIGNAL PEPTIDASE 12 KDA SUBUNIT"/>
    <property type="match status" value="1"/>
</dbReference>
<dbReference type="Proteomes" id="UP000492821">
    <property type="component" value="Unassembled WGS sequence"/>
</dbReference>
<accession>A0A7E4UVE6</accession>
<evidence type="ECO:0000256" key="8">
    <source>
        <dbReference type="ARBA" id="ARBA00032913"/>
    </source>
</evidence>
<dbReference type="GO" id="GO:0045047">
    <property type="term" value="P:protein targeting to ER"/>
    <property type="evidence" value="ECO:0007669"/>
    <property type="project" value="TreeGrafter"/>
</dbReference>
<protein>
    <recommendedName>
        <fullName evidence="3">Signal peptidase complex subunit 1</fullName>
    </recommendedName>
    <alternativeName>
        <fullName evidence="8">Microsomal signal peptidase 12 kDa subunit</fullName>
    </alternativeName>
</protein>
<keyword evidence="6 10" id="KW-1133">Transmembrane helix</keyword>
<evidence type="ECO:0000256" key="3">
    <source>
        <dbReference type="ARBA" id="ARBA00017059"/>
    </source>
</evidence>
<evidence type="ECO:0000256" key="7">
    <source>
        <dbReference type="ARBA" id="ARBA00023136"/>
    </source>
</evidence>
<evidence type="ECO:0000256" key="6">
    <source>
        <dbReference type="ARBA" id="ARBA00022989"/>
    </source>
</evidence>
<dbReference type="PANTHER" id="PTHR13202:SF0">
    <property type="entry name" value="SIGNAL PEPTIDASE COMPLEX SUBUNIT 1"/>
    <property type="match status" value="1"/>
</dbReference>
<evidence type="ECO:0000256" key="5">
    <source>
        <dbReference type="ARBA" id="ARBA00022824"/>
    </source>
</evidence>
<feature type="transmembrane region" description="Helical" evidence="10">
    <location>
        <begin position="55"/>
        <end position="77"/>
    </location>
</feature>
<keyword evidence="4 10" id="KW-0812">Transmembrane</keyword>
<dbReference type="InterPro" id="IPR009542">
    <property type="entry name" value="Spc1/SPCS1"/>
</dbReference>
<comment type="similarity">
    <text evidence="2">Belongs to the SPCS1 family.</text>
</comment>
<keyword evidence="5" id="KW-0256">Endoplasmic reticulum</keyword>
<evidence type="ECO:0000313" key="12">
    <source>
        <dbReference type="WBParaSite" id="Pan_g13314.t1"/>
    </source>
</evidence>
<name>A0A7E4UVE6_PANRE</name>
<comment type="subcellular location">
    <subcellularLocation>
        <location evidence="1">Endoplasmic reticulum membrane</location>
        <topology evidence="1">Multi-pass membrane protein</topology>
    </subcellularLocation>
</comment>
<reference evidence="11" key="1">
    <citation type="journal article" date="2013" name="Genetics">
        <title>The draft genome and transcriptome of Panagrellus redivivus are shaped by the harsh demands of a free-living lifestyle.</title>
        <authorList>
            <person name="Srinivasan J."/>
            <person name="Dillman A.R."/>
            <person name="Macchietto M.G."/>
            <person name="Heikkinen L."/>
            <person name="Lakso M."/>
            <person name="Fracchia K.M."/>
            <person name="Antoshechkin I."/>
            <person name="Mortazavi A."/>
            <person name="Wong G."/>
            <person name="Sternberg P.W."/>
        </authorList>
    </citation>
    <scope>NUCLEOTIDE SEQUENCE [LARGE SCALE GENOMIC DNA]</scope>
    <source>
        <strain evidence="11">MT8872</strain>
    </source>
</reference>
<evidence type="ECO:0000256" key="10">
    <source>
        <dbReference type="SAM" id="Phobius"/>
    </source>
</evidence>
<sequence length="89" mass="10263">MDTVIAMLPPWLQLLDTSIDFKGQQKAEYLYQGIIVLFAAIGFVVGYIYQQTWITFQILFVGVAISSVLVLPAWPCFRRNPVEWKQHTE</sequence>
<evidence type="ECO:0000256" key="1">
    <source>
        <dbReference type="ARBA" id="ARBA00004477"/>
    </source>
</evidence>
<dbReference type="Pfam" id="PF06645">
    <property type="entry name" value="SPC12"/>
    <property type="match status" value="1"/>
</dbReference>
<dbReference type="GO" id="GO:0006465">
    <property type="term" value="P:signal peptide processing"/>
    <property type="evidence" value="ECO:0007669"/>
    <property type="project" value="InterPro"/>
</dbReference>
<keyword evidence="11" id="KW-1185">Reference proteome</keyword>
<dbReference type="AlphaFoldDB" id="A0A7E4UVE6"/>
<reference evidence="12" key="2">
    <citation type="submission" date="2020-10" db="UniProtKB">
        <authorList>
            <consortium name="WormBaseParasite"/>
        </authorList>
    </citation>
    <scope>IDENTIFICATION</scope>
</reference>
<feature type="transmembrane region" description="Helical" evidence="10">
    <location>
        <begin position="29"/>
        <end position="49"/>
    </location>
</feature>
<organism evidence="11 12">
    <name type="scientific">Panagrellus redivivus</name>
    <name type="common">Microworm</name>
    <dbReference type="NCBI Taxonomy" id="6233"/>
    <lineage>
        <taxon>Eukaryota</taxon>
        <taxon>Metazoa</taxon>
        <taxon>Ecdysozoa</taxon>
        <taxon>Nematoda</taxon>
        <taxon>Chromadorea</taxon>
        <taxon>Rhabditida</taxon>
        <taxon>Tylenchina</taxon>
        <taxon>Panagrolaimomorpha</taxon>
        <taxon>Panagrolaimoidea</taxon>
        <taxon>Panagrolaimidae</taxon>
        <taxon>Panagrellus</taxon>
    </lineage>
</organism>
<evidence type="ECO:0000256" key="2">
    <source>
        <dbReference type="ARBA" id="ARBA00005245"/>
    </source>
</evidence>
<evidence type="ECO:0000313" key="11">
    <source>
        <dbReference type="Proteomes" id="UP000492821"/>
    </source>
</evidence>
<evidence type="ECO:0000256" key="4">
    <source>
        <dbReference type="ARBA" id="ARBA00022692"/>
    </source>
</evidence>
<comment type="function">
    <text evidence="9">Component of the signal peptidase complex (SPC) which catalyzes the cleavage of N-terminal signal sequences from nascent proteins as they are translocated into the lumen of the endoplasmic reticulum. Dispensable for SPC enzymatic activity.</text>
</comment>
<keyword evidence="7 10" id="KW-0472">Membrane</keyword>